<keyword evidence="8" id="KW-1185">Reference proteome</keyword>
<gene>
    <name evidence="7" type="ORF">DEH84_06250</name>
</gene>
<dbReference type="SUPFAM" id="SSF58104">
    <property type="entry name" value="Methyl-accepting chemotaxis protein (MCP) signaling domain"/>
    <property type="match status" value="1"/>
</dbReference>
<dbReference type="GO" id="GO:0005886">
    <property type="term" value="C:plasma membrane"/>
    <property type="evidence" value="ECO:0007669"/>
    <property type="project" value="TreeGrafter"/>
</dbReference>
<keyword evidence="5" id="KW-0472">Membrane</keyword>
<evidence type="ECO:0000259" key="6">
    <source>
        <dbReference type="PROSITE" id="PS50111"/>
    </source>
</evidence>
<protein>
    <submittedName>
        <fullName evidence="7">Methyl-accepting chemotaxis protein</fullName>
    </submittedName>
</protein>
<evidence type="ECO:0000313" key="8">
    <source>
        <dbReference type="Proteomes" id="UP000244892"/>
    </source>
</evidence>
<evidence type="ECO:0000256" key="1">
    <source>
        <dbReference type="ARBA" id="ARBA00004370"/>
    </source>
</evidence>
<evidence type="ECO:0000256" key="5">
    <source>
        <dbReference type="SAM" id="Phobius"/>
    </source>
</evidence>
<keyword evidence="4" id="KW-0807">Transducer</keyword>
<dbReference type="KEGG" id="aon:DEH84_06250"/>
<dbReference type="CDD" id="cd11386">
    <property type="entry name" value="MCP_signal"/>
    <property type="match status" value="1"/>
</dbReference>
<dbReference type="PANTHER" id="PTHR43531:SF14">
    <property type="entry name" value="METHYL-ACCEPTING CHEMOTAXIS PROTEIN I-RELATED"/>
    <property type="match status" value="1"/>
</dbReference>
<feature type="domain" description="Methyl-accepting transducer" evidence="6">
    <location>
        <begin position="276"/>
        <end position="505"/>
    </location>
</feature>
<reference evidence="7 8" key="1">
    <citation type="submission" date="2018-05" db="EMBL/GenBank/DDBJ databases">
        <title>complete genome sequence of Aquabacterium olei NBRC 110486.</title>
        <authorList>
            <person name="Tang B."/>
            <person name="Chang J."/>
            <person name="Zhang L."/>
            <person name="Yang H."/>
        </authorList>
    </citation>
    <scope>NUCLEOTIDE SEQUENCE [LARGE SCALE GENOMIC DNA]</scope>
    <source>
        <strain evidence="7 8">NBRC 110486</strain>
    </source>
</reference>
<dbReference type="GO" id="GO:0006935">
    <property type="term" value="P:chemotaxis"/>
    <property type="evidence" value="ECO:0007669"/>
    <property type="project" value="InterPro"/>
</dbReference>
<keyword evidence="5" id="KW-1133">Transmembrane helix</keyword>
<organism evidence="7 8">
    <name type="scientific">Aquabacterium olei</name>
    <dbReference type="NCBI Taxonomy" id="1296669"/>
    <lineage>
        <taxon>Bacteria</taxon>
        <taxon>Pseudomonadati</taxon>
        <taxon>Pseudomonadota</taxon>
        <taxon>Betaproteobacteria</taxon>
        <taxon>Burkholderiales</taxon>
        <taxon>Aquabacterium</taxon>
    </lineage>
</organism>
<dbReference type="GO" id="GO:0007165">
    <property type="term" value="P:signal transduction"/>
    <property type="evidence" value="ECO:0007669"/>
    <property type="project" value="UniProtKB-KW"/>
</dbReference>
<keyword evidence="5" id="KW-0812">Transmembrane</keyword>
<accession>A0A2U8FQB9</accession>
<dbReference type="PANTHER" id="PTHR43531">
    <property type="entry name" value="PROTEIN ICFG"/>
    <property type="match status" value="1"/>
</dbReference>
<evidence type="ECO:0000256" key="3">
    <source>
        <dbReference type="ARBA" id="ARBA00029447"/>
    </source>
</evidence>
<dbReference type="PRINTS" id="PR00260">
    <property type="entry name" value="CHEMTRNSDUCR"/>
</dbReference>
<proteinExistence type="inferred from homology"/>
<dbReference type="InterPro" id="IPR051310">
    <property type="entry name" value="MCP_chemotaxis"/>
</dbReference>
<evidence type="ECO:0000256" key="2">
    <source>
        <dbReference type="ARBA" id="ARBA00022481"/>
    </source>
</evidence>
<dbReference type="OrthoDB" id="9763018at2"/>
<dbReference type="Gene3D" id="1.10.287.950">
    <property type="entry name" value="Methyl-accepting chemotaxis protein"/>
    <property type="match status" value="1"/>
</dbReference>
<dbReference type="EMBL" id="CP029210">
    <property type="protein sequence ID" value="AWI53077.1"/>
    <property type="molecule type" value="Genomic_DNA"/>
</dbReference>
<dbReference type="InterPro" id="IPR024478">
    <property type="entry name" value="HlyB_4HB_MCP"/>
</dbReference>
<dbReference type="InterPro" id="IPR004089">
    <property type="entry name" value="MCPsignal_dom"/>
</dbReference>
<dbReference type="PROSITE" id="PS50111">
    <property type="entry name" value="CHEMOTAXIS_TRANSDUC_2"/>
    <property type="match status" value="1"/>
</dbReference>
<dbReference type="Pfam" id="PF12729">
    <property type="entry name" value="4HB_MCP_1"/>
    <property type="match status" value="1"/>
</dbReference>
<dbReference type="FunFam" id="1.10.287.950:FF:000001">
    <property type="entry name" value="Methyl-accepting chemotaxis sensory transducer"/>
    <property type="match status" value="1"/>
</dbReference>
<dbReference type="AlphaFoldDB" id="A0A2U8FQB9"/>
<dbReference type="GO" id="GO:0004888">
    <property type="term" value="F:transmembrane signaling receptor activity"/>
    <property type="evidence" value="ECO:0007669"/>
    <property type="project" value="InterPro"/>
</dbReference>
<comment type="subcellular location">
    <subcellularLocation>
        <location evidence="1">Membrane</location>
    </subcellularLocation>
</comment>
<dbReference type="Pfam" id="PF00015">
    <property type="entry name" value="MCPsignal"/>
    <property type="match status" value="1"/>
</dbReference>
<comment type="similarity">
    <text evidence="3">Belongs to the methyl-accepting chemotaxis (MCP) protein family.</text>
</comment>
<evidence type="ECO:0000313" key="7">
    <source>
        <dbReference type="EMBL" id="AWI53077.1"/>
    </source>
</evidence>
<name>A0A2U8FQB9_9BURK</name>
<evidence type="ECO:0000256" key="4">
    <source>
        <dbReference type="PROSITE-ProRule" id="PRU00284"/>
    </source>
</evidence>
<keyword evidence="2" id="KW-0488">Methylation</keyword>
<feature type="transmembrane region" description="Helical" evidence="5">
    <location>
        <begin position="12"/>
        <end position="32"/>
    </location>
</feature>
<dbReference type="InterPro" id="IPR004090">
    <property type="entry name" value="Chemotax_Me-accpt_rcpt"/>
</dbReference>
<dbReference type="SMART" id="SM00283">
    <property type="entry name" value="MA"/>
    <property type="match status" value="1"/>
</dbReference>
<feature type="transmembrane region" description="Helical" evidence="5">
    <location>
        <begin position="191"/>
        <end position="212"/>
    </location>
</feature>
<dbReference type="Proteomes" id="UP000244892">
    <property type="component" value="Chromosome"/>
</dbReference>
<sequence>MALNRMTVRKRLAVGFGVLLGVLVVVTAMAVVKVQSIKRALQANSAEHSMIQRYAINFRGSAHDRAIAVRDVALSRTPEERNKELAAINRLAKFYADSAAPLEKLLATSVDAGDLAPLYRNIKDIEGRAVASTLAVIQRVDAGDTDGAHQVLWHDAKPQYEQWLAAINRLIDYEEAKLQAKNKIALDEAQGFLAVMLGVLATSLAGGAWLAWVIGRSILAQLGAEPLALSDIAQRVAQGDLNPVLGGHTAPDGSVLASLAAMQTSLAEVVGRVRKASDAIASGSTEIAHGSVDLSSRTEQQASSLQQTAASMEQMNVSVKGNADAARQATQLAGTASAAAEKGGTVVGEVVSTMDDITESSRRIADIITVIDGIAFQTNILALNAAVEAARAGEQGRGFAVVAGEVRSLAQRSAEAAREIKSLIGSSVEKVDAGSRLVREAGATMEDIVTHVRSVSTLIAEISSATSQQATGIGEVSSAVAGLDRTTQQNASLVEHSASAAATLKTQAEQLASAVRVFRLRDSVA</sequence>